<dbReference type="EMBL" id="CAVLEF010000088">
    <property type="protein sequence ID" value="CAK1550660.1"/>
    <property type="molecule type" value="Genomic_DNA"/>
</dbReference>
<keyword evidence="2" id="KW-1185">Reference proteome</keyword>
<protein>
    <submittedName>
        <fullName evidence="1">Uncharacterized protein</fullName>
    </submittedName>
</protein>
<evidence type="ECO:0000313" key="1">
    <source>
        <dbReference type="EMBL" id="CAK1550660.1"/>
    </source>
</evidence>
<comment type="caution">
    <text evidence="1">The sequence shown here is derived from an EMBL/GenBank/DDBJ whole genome shotgun (WGS) entry which is preliminary data.</text>
</comment>
<gene>
    <name evidence="1" type="ORF">LNINA_LOCUS9874</name>
</gene>
<reference evidence="1 2" key="1">
    <citation type="submission" date="2023-11" db="EMBL/GenBank/DDBJ databases">
        <authorList>
            <person name="Okamura Y."/>
        </authorList>
    </citation>
    <scope>NUCLEOTIDE SEQUENCE [LARGE SCALE GENOMIC DNA]</scope>
</reference>
<dbReference type="AlphaFoldDB" id="A0AAV1JMQ6"/>
<evidence type="ECO:0000313" key="2">
    <source>
        <dbReference type="Proteomes" id="UP001497472"/>
    </source>
</evidence>
<sequence length="203" mass="22857">MRIFCHALRLAPGAYRLPELVSEKLVTEDCRGAGNQASILVNATGLKDNNKKLIQQAFHPGLFISRPRSVSLSSMSERVPTLRITKRRKVSSPSPDRIIITNKFSDLPIEQKEDNMEIVKETVKKVTKPSPIILYGIEDVNKLTELLENVATKADFSYKIVNQNQLRINSVNAEVYKSIIDIVGKMGSLDIHFTKKKIVQIEL</sequence>
<organism evidence="1 2">
    <name type="scientific">Leptosia nina</name>
    <dbReference type="NCBI Taxonomy" id="320188"/>
    <lineage>
        <taxon>Eukaryota</taxon>
        <taxon>Metazoa</taxon>
        <taxon>Ecdysozoa</taxon>
        <taxon>Arthropoda</taxon>
        <taxon>Hexapoda</taxon>
        <taxon>Insecta</taxon>
        <taxon>Pterygota</taxon>
        <taxon>Neoptera</taxon>
        <taxon>Endopterygota</taxon>
        <taxon>Lepidoptera</taxon>
        <taxon>Glossata</taxon>
        <taxon>Ditrysia</taxon>
        <taxon>Papilionoidea</taxon>
        <taxon>Pieridae</taxon>
        <taxon>Pierinae</taxon>
        <taxon>Leptosia</taxon>
    </lineage>
</organism>
<proteinExistence type="predicted"/>
<dbReference type="Proteomes" id="UP001497472">
    <property type="component" value="Unassembled WGS sequence"/>
</dbReference>
<accession>A0AAV1JMQ6</accession>
<name>A0AAV1JMQ6_9NEOP</name>